<dbReference type="GO" id="GO:0008028">
    <property type="term" value="F:monocarboxylic acid transmembrane transporter activity"/>
    <property type="evidence" value="ECO:0007669"/>
    <property type="project" value="TreeGrafter"/>
</dbReference>
<sequence>MRLITGISFTEQTRTCRGGYGWIVVMATFVTYFIADGISFSFGVLLPVIEDQFHCSKSESPIVGSIYWGATQLARPLASSLIESHDSRIVAVISATVSFIAIFISNFSPYLWLTTVTFELIGGTGVSICYTTGMVAVAQYFCRKRGIATGMTLAGSGFGTVALPPLVGYLLNTYRWNGAVLLLSGIALDMVLSASLLRDLRHSPGMLLVLGQVVITNCLRSWFCIGKRQKTPPLTTKSATSTSVLAKMLLSPLPISFVSAPSSLAAVPVLAKKSQSDLRIVRFWIQIPSNSQSYSVQP</sequence>
<dbReference type="InterPro" id="IPR050327">
    <property type="entry name" value="Proton-linked_MCT"/>
</dbReference>
<feature type="transmembrane region" description="Helical" evidence="2">
    <location>
        <begin position="178"/>
        <end position="197"/>
    </location>
</feature>
<dbReference type="OrthoDB" id="410267at2759"/>
<organism evidence="6">
    <name type="scientific">Soboliphyme baturini</name>
    <dbReference type="NCBI Taxonomy" id="241478"/>
    <lineage>
        <taxon>Eukaryota</taxon>
        <taxon>Metazoa</taxon>
        <taxon>Ecdysozoa</taxon>
        <taxon>Nematoda</taxon>
        <taxon>Enoplea</taxon>
        <taxon>Dorylaimia</taxon>
        <taxon>Dioctophymatida</taxon>
        <taxon>Dioctophymatoidea</taxon>
        <taxon>Soboliphymatidae</taxon>
        <taxon>Soboliphyme</taxon>
    </lineage>
</organism>
<dbReference type="InterPro" id="IPR011701">
    <property type="entry name" value="MFS"/>
</dbReference>
<dbReference type="Gene3D" id="1.20.1250.20">
    <property type="entry name" value="MFS general substrate transporter like domains"/>
    <property type="match status" value="1"/>
</dbReference>
<keyword evidence="2" id="KW-0812">Transmembrane</keyword>
<dbReference type="EMBL" id="UZAM01013480">
    <property type="protein sequence ID" value="VDP28147.1"/>
    <property type="molecule type" value="Genomic_DNA"/>
</dbReference>
<accession>A0A183J2B3</accession>
<dbReference type="GO" id="GO:0016020">
    <property type="term" value="C:membrane"/>
    <property type="evidence" value="ECO:0007669"/>
    <property type="project" value="UniProtKB-SubCell"/>
</dbReference>
<dbReference type="PROSITE" id="PS50850">
    <property type="entry name" value="MFS"/>
    <property type="match status" value="1"/>
</dbReference>
<gene>
    <name evidence="4" type="ORF">SBAD_LOCUS10011</name>
</gene>
<evidence type="ECO:0000313" key="4">
    <source>
        <dbReference type="EMBL" id="VDP28147.1"/>
    </source>
</evidence>
<evidence type="ECO:0000313" key="6">
    <source>
        <dbReference type="WBParaSite" id="SBAD_0001036301-mRNA-1"/>
    </source>
</evidence>
<keyword evidence="2" id="KW-1133">Transmembrane helix</keyword>
<protein>
    <submittedName>
        <fullName evidence="6">MFS domain-containing protein</fullName>
    </submittedName>
</protein>
<name>A0A183J2B3_9BILA</name>
<reference evidence="4 5" key="2">
    <citation type="submission" date="2018-11" db="EMBL/GenBank/DDBJ databases">
        <authorList>
            <consortium name="Pathogen Informatics"/>
        </authorList>
    </citation>
    <scope>NUCLEOTIDE SEQUENCE [LARGE SCALE GENOMIC DNA]</scope>
</reference>
<evidence type="ECO:0000313" key="5">
    <source>
        <dbReference type="Proteomes" id="UP000270296"/>
    </source>
</evidence>
<proteinExistence type="predicted"/>
<dbReference type="PANTHER" id="PTHR11360">
    <property type="entry name" value="MONOCARBOXYLATE TRANSPORTER"/>
    <property type="match status" value="1"/>
</dbReference>
<evidence type="ECO:0000256" key="1">
    <source>
        <dbReference type="ARBA" id="ARBA00004141"/>
    </source>
</evidence>
<feature type="transmembrane region" description="Helical" evidence="2">
    <location>
        <begin position="20"/>
        <end position="49"/>
    </location>
</feature>
<feature type="transmembrane region" description="Helical" evidence="2">
    <location>
        <begin position="89"/>
        <end position="108"/>
    </location>
</feature>
<reference evidence="6" key="1">
    <citation type="submission" date="2016-06" db="UniProtKB">
        <authorList>
            <consortium name="WormBaseParasite"/>
        </authorList>
    </citation>
    <scope>IDENTIFICATION</scope>
</reference>
<dbReference type="Proteomes" id="UP000270296">
    <property type="component" value="Unassembled WGS sequence"/>
</dbReference>
<evidence type="ECO:0000256" key="2">
    <source>
        <dbReference type="SAM" id="Phobius"/>
    </source>
</evidence>
<dbReference type="Pfam" id="PF07690">
    <property type="entry name" value="MFS_1"/>
    <property type="match status" value="1"/>
</dbReference>
<dbReference type="WBParaSite" id="SBAD_0001036301-mRNA-1">
    <property type="protein sequence ID" value="SBAD_0001036301-mRNA-1"/>
    <property type="gene ID" value="SBAD_0001036301"/>
</dbReference>
<dbReference type="PANTHER" id="PTHR11360:SF260">
    <property type="entry name" value="MFS DOMAIN-CONTAINING PROTEIN"/>
    <property type="match status" value="1"/>
</dbReference>
<feature type="transmembrane region" description="Helical" evidence="2">
    <location>
        <begin position="120"/>
        <end position="141"/>
    </location>
</feature>
<feature type="domain" description="Major facilitator superfamily (MFS) profile" evidence="3">
    <location>
        <begin position="23"/>
        <end position="298"/>
    </location>
</feature>
<evidence type="ECO:0000259" key="3">
    <source>
        <dbReference type="PROSITE" id="PS50850"/>
    </source>
</evidence>
<comment type="subcellular location">
    <subcellularLocation>
        <location evidence="1">Membrane</location>
        <topology evidence="1">Multi-pass membrane protein</topology>
    </subcellularLocation>
</comment>
<dbReference type="SUPFAM" id="SSF103473">
    <property type="entry name" value="MFS general substrate transporter"/>
    <property type="match status" value="1"/>
</dbReference>
<keyword evidence="5" id="KW-1185">Reference proteome</keyword>
<feature type="transmembrane region" description="Helical" evidence="2">
    <location>
        <begin position="153"/>
        <end position="172"/>
    </location>
</feature>
<dbReference type="AlphaFoldDB" id="A0A183J2B3"/>
<keyword evidence="2" id="KW-0472">Membrane</keyword>
<dbReference type="InterPro" id="IPR020846">
    <property type="entry name" value="MFS_dom"/>
</dbReference>
<dbReference type="InterPro" id="IPR036259">
    <property type="entry name" value="MFS_trans_sf"/>
</dbReference>